<dbReference type="NCBIfam" id="TIGR02745">
    <property type="entry name" value="ccoG_rdxA_fixG"/>
    <property type="match status" value="1"/>
</dbReference>
<evidence type="ECO:0000313" key="9">
    <source>
        <dbReference type="EMBL" id="MBW8269103.1"/>
    </source>
</evidence>
<keyword evidence="7" id="KW-0472">Membrane</keyword>
<accession>A0ABS7F0G4</accession>
<keyword evidence="7" id="KW-1133">Transmembrane helix</keyword>
<dbReference type="Pfam" id="PF13746">
    <property type="entry name" value="Fer4_18"/>
    <property type="match status" value="1"/>
</dbReference>
<dbReference type="InterPro" id="IPR017896">
    <property type="entry name" value="4Fe4S_Fe-S-bd"/>
</dbReference>
<evidence type="ECO:0000256" key="2">
    <source>
        <dbReference type="ARBA" id="ARBA00022485"/>
    </source>
</evidence>
<organism evidence="9 10">
    <name type="scientific">Caldovatus aquaticus</name>
    <dbReference type="NCBI Taxonomy" id="2865671"/>
    <lineage>
        <taxon>Bacteria</taxon>
        <taxon>Pseudomonadati</taxon>
        <taxon>Pseudomonadota</taxon>
        <taxon>Alphaproteobacteria</taxon>
        <taxon>Acetobacterales</taxon>
        <taxon>Roseomonadaceae</taxon>
        <taxon>Caldovatus</taxon>
    </lineage>
</organism>
<keyword evidence="10" id="KW-1185">Reference proteome</keyword>
<evidence type="ECO:0000256" key="6">
    <source>
        <dbReference type="ARBA" id="ARBA00023014"/>
    </source>
</evidence>
<feature type="transmembrane region" description="Helical" evidence="7">
    <location>
        <begin position="43"/>
        <end position="61"/>
    </location>
</feature>
<evidence type="ECO:0000313" key="10">
    <source>
        <dbReference type="Proteomes" id="UP001519924"/>
    </source>
</evidence>
<dbReference type="PROSITE" id="PS00198">
    <property type="entry name" value="4FE4S_FER_1"/>
    <property type="match status" value="1"/>
</dbReference>
<dbReference type="InterPro" id="IPR013783">
    <property type="entry name" value="Ig-like_fold"/>
</dbReference>
<dbReference type="Pfam" id="PF12801">
    <property type="entry name" value="Fer4_5"/>
    <property type="match status" value="1"/>
</dbReference>
<evidence type="ECO:0000256" key="4">
    <source>
        <dbReference type="ARBA" id="ARBA00022982"/>
    </source>
</evidence>
<evidence type="ECO:0000256" key="1">
    <source>
        <dbReference type="ARBA" id="ARBA00022448"/>
    </source>
</evidence>
<dbReference type="Proteomes" id="UP001519924">
    <property type="component" value="Unassembled WGS sequence"/>
</dbReference>
<feature type="transmembrane region" description="Helical" evidence="7">
    <location>
        <begin position="169"/>
        <end position="185"/>
    </location>
</feature>
<protein>
    <submittedName>
        <fullName evidence="9">Cytochrome c oxidase accessory protein CcoG</fullName>
    </submittedName>
</protein>
<dbReference type="InterPro" id="IPR032879">
    <property type="entry name" value="FixG_C"/>
</dbReference>
<dbReference type="Pfam" id="PF11614">
    <property type="entry name" value="FixG_C"/>
    <property type="match status" value="1"/>
</dbReference>
<sequence>MKAPERLQARPAAASPAPAADLPLYADRQKVYPKAVRGPVRRVKWAVLALCLGLYYVVPWLRWDRGPGVPDQAVLVDIANARLFFLWIELWPQEIYFLAGALILGAIALFAVSSLFGRLWCGFTCPQTVWTDLFMWVERLIEGDRVERMRLDKAPWTAAKWARKTAKHAAWLAIAAATGGAWIMYFNDAPTVTREILTGTASARVYFFFGLFTTTTYVLAGWAREQVCTYMCPWPRFQAAMLDEHSLVVSYRAWRGEPRGKAKAQGVGDCVDCLACVQVCPTGIDIRDGQQLECIGCGLCIDACDQIMERLGRPKGLIAFETLSNLAASEAAVAGLPPGPERYARGMAARRPPRFIRPRTLVYAGMLSVVSLAMLAAFLLRETLGMTVIHDRAPTFVRLSDGGVRNGYTVKIANKTRETPMLALALEGPAGLRLAVPDAAGSDAAGRPLLAARPDGLAQYRVFVTAPPALRLAESTPIAFRLLDPRGRAVAREESVFLGPKP</sequence>
<feature type="domain" description="4Fe-4S ferredoxin-type" evidence="8">
    <location>
        <begin position="260"/>
        <end position="289"/>
    </location>
</feature>
<keyword evidence="5" id="KW-0408">Iron</keyword>
<dbReference type="SUPFAM" id="SSF54862">
    <property type="entry name" value="4Fe-4S ferredoxins"/>
    <property type="match status" value="1"/>
</dbReference>
<evidence type="ECO:0000259" key="8">
    <source>
        <dbReference type="PROSITE" id="PS51379"/>
    </source>
</evidence>
<reference evidence="9 10" key="1">
    <citation type="submission" date="2021-08" db="EMBL/GenBank/DDBJ databases">
        <title>Caldovatus sediminis gen. nov., sp. nov., a moderately thermophilic bacterium isolated from a hot spring.</title>
        <authorList>
            <person name="Hu C.-J."/>
            <person name="Li W.-J."/>
            <person name="Xian W.-D."/>
        </authorList>
    </citation>
    <scope>NUCLEOTIDE SEQUENCE [LARGE SCALE GENOMIC DNA]</scope>
    <source>
        <strain evidence="9 10">SYSU G05006</strain>
    </source>
</reference>
<keyword evidence="3" id="KW-0479">Metal-binding</keyword>
<gene>
    <name evidence="9" type="primary">ccoG</name>
    <name evidence="9" type="ORF">K1J50_06335</name>
</gene>
<dbReference type="InterPro" id="IPR051684">
    <property type="entry name" value="Electron_Trans/Redox"/>
</dbReference>
<feature type="transmembrane region" description="Helical" evidence="7">
    <location>
        <begin position="205"/>
        <end position="223"/>
    </location>
</feature>
<evidence type="ECO:0000256" key="7">
    <source>
        <dbReference type="SAM" id="Phobius"/>
    </source>
</evidence>
<dbReference type="PROSITE" id="PS51379">
    <property type="entry name" value="4FE4S_FER_2"/>
    <property type="match status" value="1"/>
</dbReference>
<dbReference type="PANTHER" id="PTHR30176">
    <property type="entry name" value="FERREDOXIN-TYPE PROTEIN NAPH"/>
    <property type="match status" value="1"/>
</dbReference>
<evidence type="ECO:0000256" key="5">
    <source>
        <dbReference type="ARBA" id="ARBA00023004"/>
    </source>
</evidence>
<keyword evidence="7" id="KW-0812">Transmembrane</keyword>
<keyword evidence="2" id="KW-0004">4Fe-4S</keyword>
<dbReference type="Gene3D" id="2.60.40.10">
    <property type="entry name" value="Immunoglobulins"/>
    <property type="match status" value="1"/>
</dbReference>
<feature type="transmembrane region" description="Helical" evidence="7">
    <location>
        <begin position="360"/>
        <end position="380"/>
    </location>
</feature>
<dbReference type="InterPro" id="IPR014116">
    <property type="entry name" value="Cyt_c_oxidase_cbb3_FixG"/>
</dbReference>
<name>A0ABS7F0G4_9PROT</name>
<keyword evidence="6" id="KW-0411">Iron-sulfur</keyword>
<feature type="transmembrane region" description="Helical" evidence="7">
    <location>
        <begin position="95"/>
        <end position="116"/>
    </location>
</feature>
<dbReference type="PANTHER" id="PTHR30176:SF3">
    <property type="entry name" value="FERREDOXIN-TYPE PROTEIN NAPH"/>
    <property type="match status" value="1"/>
</dbReference>
<dbReference type="InterPro" id="IPR017900">
    <property type="entry name" value="4Fe4S_Fe_S_CS"/>
</dbReference>
<proteinExistence type="predicted"/>
<keyword evidence="4" id="KW-0249">Electron transport</keyword>
<keyword evidence="1" id="KW-0813">Transport</keyword>
<evidence type="ECO:0000256" key="3">
    <source>
        <dbReference type="ARBA" id="ARBA00022723"/>
    </source>
</evidence>
<comment type="caution">
    <text evidence="9">The sequence shown here is derived from an EMBL/GenBank/DDBJ whole genome shotgun (WGS) entry which is preliminary data.</text>
</comment>
<dbReference type="EMBL" id="JAHZUY010000010">
    <property type="protein sequence ID" value="MBW8269103.1"/>
    <property type="molecule type" value="Genomic_DNA"/>
</dbReference>